<keyword evidence="1" id="KW-0805">Transcription regulation</keyword>
<comment type="caution">
    <text evidence="3">The sequence shown here is derived from an EMBL/GenBank/DDBJ whole genome shotgun (WGS) entry which is preliminary data.</text>
</comment>
<dbReference type="Gene3D" id="1.10.10.1320">
    <property type="entry name" value="Anti-sigma factor, zinc-finger domain"/>
    <property type="match status" value="1"/>
</dbReference>
<organism evidence="3 4">
    <name type="scientific">Streptomyces pseudovenezuelae</name>
    <dbReference type="NCBI Taxonomy" id="67350"/>
    <lineage>
        <taxon>Bacteria</taxon>
        <taxon>Bacillati</taxon>
        <taxon>Actinomycetota</taxon>
        <taxon>Actinomycetes</taxon>
        <taxon>Kitasatosporales</taxon>
        <taxon>Streptomycetaceae</taxon>
        <taxon>Streptomyces</taxon>
        <taxon>Streptomyces aurantiacus group</taxon>
    </lineage>
</organism>
<dbReference type="InterPro" id="IPR041916">
    <property type="entry name" value="Anti_sigma_zinc_sf"/>
</dbReference>
<keyword evidence="2" id="KW-0804">Transcription</keyword>
<dbReference type="EMBL" id="JARXVH010000008">
    <property type="protein sequence ID" value="MDH6218058.1"/>
    <property type="molecule type" value="Genomic_DNA"/>
</dbReference>
<reference evidence="3 4" key="1">
    <citation type="submission" date="2023-04" db="EMBL/GenBank/DDBJ databases">
        <title>Forest soil microbial communities from Buena Vista Peninsula, Colon Province, Panama.</title>
        <authorList>
            <person name="Bouskill N."/>
        </authorList>
    </citation>
    <scope>NUCLEOTIDE SEQUENCE [LARGE SCALE GENOMIC DNA]</scope>
    <source>
        <strain evidence="3 4">GGS1</strain>
    </source>
</reference>
<protein>
    <submittedName>
        <fullName evidence="3">Anti-sigma factor ChrR (Cupin superfamily)</fullName>
    </submittedName>
</protein>
<evidence type="ECO:0000313" key="3">
    <source>
        <dbReference type="EMBL" id="MDH6218058.1"/>
    </source>
</evidence>
<dbReference type="Proteomes" id="UP001160499">
    <property type="component" value="Unassembled WGS sequence"/>
</dbReference>
<gene>
    <name evidence="3" type="ORF">M2283_005390</name>
</gene>
<accession>A0ABT6LP14</accession>
<evidence type="ECO:0000256" key="2">
    <source>
        <dbReference type="ARBA" id="ARBA00023163"/>
    </source>
</evidence>
<name>A0ABT6LP14_9ACTN</name>
<evidence type="ECO:0000313" key="4">
    <source>
        <dbReference type="Proteomes" id="UP001160499"/>
    </source>
</evidence>
<keyword evidence="4" id="KW-1185">Reference proteome</keyword>
<sequence length="85" mass="9343">MRCEREITELAAYAMAALDPTETVLIDRHVRECPVCAVDVDGIRTTLAAVRRLPAEELLGNWSGRLAELREAAVRAALAQRPDQG</sequence>
<proteinExistence type="predicted"/>
<dbReference type="RefSeq" id="WP_280878938.1">
    <property type="nucleotide sequence ID" value="NZ_JARXVH010000008.1"/>
</dbReference>
<evidence type="ECO:0000256" key="1">
    <source>
        <dbReference type="ARBA" id="ARBA00023015"/>
    </source>
</evidence>